<dbReference type="EC" id="2.5.1.3" evidence="9"/>
<evidence type="ECO:0000256" key="9">
    <source>
        <dbReference type="HAMAP-Rule" id="MF_00097"/>
    </source>
</evidence>
<gene>
    <name evidence="9" type="primary">thiE</name>
    <name evidence="13" type="ORF">EDC19_1189</name>
</gene>
<evidence type="ECO:0000256" key="7">
    <source>
        <dbReference type="ARBA" id="ARBA00047851"/>
    </source>
</evidence>
<comment type="catalytic activity">
    <reaction evidence="6 9 10">
        <text>4-methyl-5-(2-phosphooxyethyl)-thiazole + 4-amino-2-methyl-5-(diphosphooxymethyl)pyrimidine + H(+) = thiamine phosphate + diphosphate</text>
        <dbReference type="Rhea" id="RHEA:22328"/>
        <dbReference type="ChEBI" id="CHEBI:15378"/>
        <dbReference type="ChEBI" id="CHEBI:33019"/>
        <dbReference type="ChEBI" id="CHEBI:37575"/>
        <dbReference type="ChEBI" id="CHEBI:57841"/>
        <dbReference type="ChEBI" id="CHEBI:58296"/>
        <dbReference type="EC" id="2.5.1.3"/>
    </reaction>
</comment>
<feature type="domain" description="Thiamine phosphate synthase/TenI" evidence="12">
    <location>
        <begin position="14"/>
        <end position="195"/>
    </location>
</feature>
<dbReference type="Proteomes" id="UP000294545">
    <property type="component" value="Unassembled WGS sequence"/>
</dbReference>
<dbReference type="GO" id="GO:0005737">
    <property type="term" value="C:cytoplasm"/>
    <property type="evidence" value="ECO:0007669"/>
    <property type="project" value="TreeGrafter"/>
</dbReference>
<dbReference type="InterPro" id="IPR013785">
    <property type="entry name" value="Aldolase_TIM"/>
</dbReference>
<comment type="catalytic activity">
    <reaction evidence="7 9 10">
        <text>2-(2-carboxy-4-methylthiazol-5-yl)ethyl phosphate + 4-amino-2-methyl-5-(diphosphooxymethyl)pyrimidine + 2 H(+) = thiamine phosphate + CO2 + diphosphate</text>
        <dbReference type="Rhea" id="RHEA:47848"/>
        <dbReference type="ChEBI" id="CHEBI:15378"/>
        <dbReference type="ChEBI" id="CHEBI:16526"/>
        <dbReference type="ChEBI" id="CHEBI:33019"/>
        <dbReference type="ChEBI" id="CHEBI:37575"/>
        <dbReference type="ChEBI" id="CHEBI:57841"/>
        <dbReference type="ChEBI" id="CHEBI:62890"/>
        <dbReference type="EC" id="2.5.1.3"/>
    </reaction>
</comment>
<proteinExistence type="inferred from homology"/>
<comment type="catalytic activity">
    <reaction evidence="8 9 10">
        <text>2-[(2R,5Z)-2-carboxy-4-methylthiazol-5(2H)-ylidene]ethyl phosphate + 4-amino-2-methyl-5-(diphosphooxymethyl)pyrimidine + 2 H(+) = thiamine phosphate + CO2 + diphosphate</text>
        <dbReference type="Rhea" id="RHEA:47844"/>
        <dbReference type="ChEBI" id="CHEBI:15378"/>
        <dbReference type="ChEBI" id="CHEBI:16526"/>
        <dbReference type="ChEBI" id="CHEBI:33019"/>
        <dbReference type="ChEBI" id="CHEBI:37575"/>
        <dbReference type="ChEBI" id="CHEBI:57841"/>
        <dbReference type="ChEBI" id="CHEBI:62899"/>
        <dbReference type="EC" id="2.5.1.3"/>
    </reaction>
</comment>
<evidence type="ECO:0000256" key="10">
    <source>
        <dbReference type="RuleBase" id="RU003826"/>
    </source>
</evidence>
<feature type="binding site" evidence="9">
    <location>
        <position position="115"/>
    </location>
    <ligand>
        <name>4-amino-2-methyl-5-(diphosphooxymethyl)pyrimidine</name>
        <dbReference type="ChEBI" id="CHEBI:57841"/>
    </ligand>
</feature>
<feature type="binding site" evidence="9">
    <location>
        <position position="76"/>
    </location>
    <ligand>
        <name>4-amino-2-methyl-5-(diphosphooxymethyl)pyrimidine</name>
        <dbReference type="ChEBI" id="CHEBI:57841"/>
    </ligand>
</feature>
<reference evidence="13 14" key="1">
    <citation type="submission" date="2019-03" db="EMBL/GenBank/DDBJ databases">
        <title>Genomic Encyclopedia of Type Strains, Phase IV (KMG-IV): sequencing the most valuable type-strain genomes for metagenomic binning, comparative biology and taxonomic classification.</title>
        <authorList>
            <person name="Goeker M."/>
        </authorList>
    </citation>
    <scope>NUCLEOTIDE SEQUENCE [LARGE SCALE GENOMIC DNA]</scope>
    <source>
        <strain evidence="13 14">DSM 24176</strain>
    </source>
</reference>
<name>A0A4R1N3V7_9FIRM</name>
<feature type="binding site" evidence="9">
    <location>
        <position position="172"/>
    </location>
    <ligand>
        <name>2-[(2R,5Z)-2-carboxy-4-methylthiazol-5(2H)-ylidene]ethyl phosphate</name>
        <dbReference type="ChEBI" id="CHEBI:62899"/>
    </ligand>
</feature>
<dbReference type="GO" id="GO:0009228">
    <property type="term" value="P:thiamine biosynthetic process"/>
    <property type="evidence" value="ECO:0007669"/>
    <property type="project" value="UniProtKB-KW"/>
</dbReference>
<feature type="binding site" evidence="9">
    <location>
        <position position="77"/>
    </location>
    <ligand>
        <name>Mg(2+)</name>
        <dbReference type="ChEBI" id="CHEBI:18420"/>
    </ligand>
</feature>
<dbReference type="OrthoDB" id="9812206at2"/>
<dbReference type="SUPFAM" id="SSF51391">
    <property type="entry name" value="Thiamin phosphate synthase"/>
    <property type="match status" value="1"/>
</dbReference>
<dbReference type="InterPro" id="IPR034291">
    <property type="entry name" value="TMP_synthase"/>
</dbReference>
<evidence type="ECO:0000256" key="11">
    <source>
        <dbReference type="RuleBase" id="RU004253"/>
    </source>
</evidence>
<evidence type="ECO:0000256" key="4">
    <source>
        <dbReference type="ARBA" id="ARBA00022842"/>
    </source>
</evidence>
<dbReference type="NCBIfam" id="TIGR00693">
    <property type="entry name" value="thiE"/>
    <property type="match status" value="1"/>
</dbReference>
<keyword evidence="14" id="KW-1185">Reference proteome</keyword>
<keyword evidence="3 9" id="KW-0479">Metal-binding</keyword>
<dbReference type="PANTHER" id="PTHR20857:SF15">
    <property type="entry name" value="THIAMINE-PHOSPHATE SYNTHASE"/>
    <property type="match status" value="1"/>
</dbReference>
<evidence type="ECO:0000256" key="8">
    <source>
        <dbReference type="ARBA" id="ARBA00047883"/>
    </source>
</evidence>
<dbReference type="UniPathway" id="UPA00060">
    <property type="reaction ID" value="UER00141"/>
</dbReference>
<protein>
    <recommendedName>
        <fullName evidence="9">Thiamine-phosphate synthase</fullName>
        <shortName evidence="9">TP synthase</shortName>
        <shortName evidence="9">TPS</shortName>
        <ecNumber evidence="9">2.5.1.3</ecNumber>
    </recommendedName>
    <alternativeName>
        <fullName evidence="9">Thiamine-phosphate pyrophosphorylase</fullName>
        <shortName evidence="9">TMP pyrophosphorylase</shortName>
        <shortName evidence="9">TMP-PPase</shortName>
    </alternativeName>
</protein>
<dbReference type="GO" id="GO:0004789">
    <property type="term" value="F:thiamine-phosphate diphosphorylase activity"/>
    <property type="evidence" value="ECO:0007669"/>
    <property type="project" value="UniProtKB-UniRule"/>
</dbReference>
<dbReference type="RefSeq" id="WP_132281861.1">
    <property type="nucleotide sequence ID" value="NZ_SMGQ01000011.1"/>
</dbReference>
<evidence type="ECO:0000256" key="6">
    <source>
        <dbReference type="ARBA" id="ARBA00047334"/>
    </source>
</evidence>
<keyword evidence="4 9" id="KW-0460">Magnesium</keyword>
<dbReference type="Pfam" id="PF02581">
    <property type="entry name" value="TMP-TENI"/>
    <property type="match status" value="1"/>
</dbReference>
<accession>A0A4R1N3V7</accession>
<evidence type="ECO:0000256" key="2">
    <source>
        <dbReference type="ARBA" id="ARBA00022679"/>
    </source>
</evidence>
<organism evidence="13 14">
    <name type="scientific">Natranaerovirga hydrolytica</name>
    <dbReference type="NCBI Taxonomy" id="680378"/>
    <lineage>
        <taxon>Bacteria</taxon>
        <taxon>Bacillati</taxon>
        <taxon>Bacillota</taxon>
        <taxon>Clostridia</taxon>
        <taxon>Lachnospirales</taxon>
        <taxon>Natranaerovirgaceae</taxon>
        <taxon>Natranaerovirga</taxon>
    </lineage>
</organism>
<evidence type="ECO:0000256" key="3">
    <source>
        <dbReference type="ARBA" id="ARBA00022723"/>
    </source>
</evidence>
<dbReference type="InterPro" id="IPR022998">
    <property type="entry name" value="ThiamineP_synth_TenI"/>
</dbReference>
<dbReference type="EMBL" id="SMGQ01000011">
    <property type="protein sequence ID" value="TCK98754.1"/>
    <property type="molecule type" value="Genomic_DNA"/>
</dbReference>
<dbReference type="InterPro" id="IPR036206">
    <property type="entry name" value="ThiamineP_synth_sf"/>
</dbReference>
<dbReference type="FunFam" id="3.20.20.70:FF:000096">
    <property type="entry name" value="Thiamine-phosphate synthase"/>
    <property type="match status" value="1"/>
</dbReference>
<comment type="cofactor">
    <cofactor evidence="9">
        <name>Mg(2+)</name>
        <dbReference type="ChEBI" id="CHEBI:18420"/>
    </cofactor>
    <text evidence="9">Binds 1 Mg(2+) ion per subunit.</text>
</comment>
<comment type="pathway">
    <text evidence="1 9 11">Cofactor biosynthesis; thiamine diphosphate biosynthesis; thiamine phosphate from 4-amino-2-methyl-5-diphosphomethylpyrimidine and 4-methyl-5-(2-phosphoethyl)-thiazole: step 1/1.</text>
</comment>
<dbReference type="Gene3D" id="3.20.20.70">
    <property type="entry name" value="Aldolase class I"/>
    <property type="match status" value="1"/>
</dbReference>
<feature type="binding site" evidence="9">
    <location>
        <position position="96"/>
    </location>
    <ligand>
        <name>Mg(2+)</name>
        <dbReference type="ChEBI" id="CHEBI:18420"/>
    </ligand>
</feature>
<keyword evidence="2 9" id="KW-0808">Transferase</keyword>
<feature type="binding site" evidence="9">
    <location>
        <begin position="44"/>
        <end position="48"/>
    </location>
    <ligand>
        <name>4-amino-2-methyl-5-(diphosphooxymethyl)pyrimidine</name>
        <dbReference type="ChEBI" id="CHEBI:57841"/>
    </ligand>
</feature>
<keyword evidence="5 9" id="KW-0784">Thiamine biosynthesis</keyword>
<evidence type="ECO:0000313" key="14">
    <source>
        <dbReference type="Proteomes" id="UP000294545"/>
    </source>
</evidence>
<evidence type="ECO:0000256" key="5">
    <source>
        <dbReference type="ARBA" id="ARBA00022977"/>
    </source>
</evidence>
<sequence length="213" mass="23359">MTKSEKLALFNTGLYGITAEEYSNGKDNVTVVKEMLDAGIKIIQYREKEKEMGEKYRQCVAIGKLAKEAGALFIVNDHMDIAVAVEADGVHIGQDDIPIDMARKLVGEDMIIGLSTHSPEQGKEAIKKGADYIGVGPIFKTFTKKNVCDPVGLEYLEYVVNNLSIPYVAIGGIKEHNIKEVSDKGAQCICLVTDIVGADDIKDKVKKLKNIIR</sequence>
<comment type="caution">
    <text evidence="13">The sequence shown here is derived from an EMBL/GenBank/DDBJ whole genome shotgun (WGS) entry which is preliminary data.</text>
</comment>
<comment type="similarity">
    <text evidence="9 10">Belongs to the thiamine-phosphate synthase family.</text>
</comment>
<evidence type="ECO:0000259" key="12">
    <source>
        <dbReference type="Pfam" id="PF02581"/>
    </source>
</evidence>
<feature type="binding site" evidence="9">
    <location>
        <begin position="141"/>
        <end position="143"/>
    </location>
    <ligand>
        <name>2-[(2R,5Z)-2-carboxy-4-methylthiazol-5(2H)-ylidene]ethyl phosphate</name>
        <dbReference type="ChEBI" id="CHEBI:62899"/>
    </ligand>
</feature>
<dbReference type="CDD" id="cd00564">
    <property type="entry name" value="TMP_TenI"/>
    <property type="match status" value="1"/>
</dbReference>
<comment type="function">
    <text evidence="9">Condenses 4-methyl-5-(beta-hydroxyethyl)thiazole monophosphate (THZ-P) and 2-methyl-4-amino-5-hydroxymethyl pyrimidine pyrophosphate (HMP-PP) to form thiamine monophosphate (TMP).</text>
</comment>
<dbReference type="GO" id="GO:0000287">
    <property type="term" value="F:magnesium ion binding"/>
    <property type="evidence" value="ECO:0007669"/>
    <property type="project" value="UniProtKB-UniRule"/>
</dbReference>
<dbReference type="HAMAP" id="MF_00097">
    <property type="entry name" value="TMP_synthase"/>
    <property type="match status" value="1"/>
</dbReference>
<feature type="binding site" evidence="9">
    <location>
        <position position="144"/>
    </location>
    <ligand>
        <name>4-amino-2-methyl-5-(diphosphooxymethyl)pyrimidine</name>
        <dbReference type="ChEBI" id="CHEBI:57841"/>
    </ligand>
</feature>
<evidence type="ECO:0000313" key="13">
    <source>
        <dbReference type="EMBL" id="TCK98754.1"/>
    </source>
</evidence>
<evidence type="ECO:0000256" key="1">
    <source>
        <dbReference type="ARBA" id="ARBA00005165"/>
    </source>
</evidence>
<dbReference type="GO" id="GO:0009229">
    <property type="term" value="P:thiamine diphosphate biosynthetic process"/>
    <property type="evidence" value="ECO:0007669"/>
    <property type="project" value="UniProtKB-UniRule"/>
</dbReference>
<dbReference type="PANTHER" id="PTHR20857">
    <property type="entry name" value="THIAMINE-PHOSPHATE PYROPHOSPHORYLASE"/>
    <property type="match status" value="1"/>
</dbReference>
<dbReference type="AlphaFoldDB" id="A0A4R1N3V7"/>
<feature type="binding site" evidence="9">
    <location>
        <begin position="192"/>
        <end position="193"/>
    </location>
    <ligand>
        <name>2-[(2R,5Z)-2-carboxy-4-methylthiazol-5(2H)-ylidene]ethyl phosphate</name>
        <dbReference type="ChEBI" id="CHEBI:62899"/>
    </ligand>
</feature>